<dbReference type="AlphaFoldDB" id="A0A3N4LKR2"/>
<dbReference type="PROSITE" id="PS00109">
    <property type="entry name" value="PROTEIN_KINASE_TYR"/>
    <property type="match status" value="1"/>
</dbReference>
<dbReference type="SUPFAM" id="SSF56112">
    <property type="entry name" value="Protein kinase-like (PK-like)"/>
    <property type="match status" value="1"/>
</dbReference>
<proteinExistence type="predicted"/>
<protein>
    <recommendedName>
        <fullName evidence="1">non-specific serine/threonine protein kinase</fullName>
        <ecNumber evidence="1">2.7.11.1</ecNumber>
    </recommendedName>
</protein>
<comment type="catalytic activity">
    <reaction evidence="2">
        <text>L-threonyl-[protein] + ATP = O-phospho-L-threonyl-[protein] + ADP + H(+)</text>
        <dbReference type="Rhea" id="RHEA:46608"/>
        <dbReference type="Rhea" id="RHEA-COMP:11060"/>
        <dbReference type="Rhea" id="RHEA-COMP:11605"/>
        <dbReference type="ChEBI" id="CHEBI:15378"/>
        <dbReference type="ChEBI" id="CHEBI:30013"/>
        <dbReference type="ChEBI" id="CHEBI:30616"/>
        <dbReference type="ChEBI" id="CHEBI:61977"/>
        <dbReference type="ChEBI" id="CHEBI:456216"/>
        <dbReference type="EC" id="2.7.11.1"/>
    </reaction>
</comment>
<dbReference type="InterPro" id="IPR011009">
    <property type="entry name" value="Kinase-like_dom_sf"/>
</dbReference>
<sequence length="62" mass="6783">PDMHIRDGVKDAITKLHSHGYVHGDIREVNIIVCGPAGLCVDLVDWDWAGVDGTVKYPISLN</sequence>
<evidence type="ECO:0000313" key="4">
    <source>
        <dbReference type="EMBL" id="RPB22328.1"/>
    </source>
</evidence>
<accession>A0A3N4LKR2</accession>
<dbReference type="OrthoDB" id="626167at2759"/>
<feature type="non-terminal residue" evidence="4">
    <location>
        <position position="1"/>
    </location>
</feature>
<dbReference type="GO" id="GO:0004674">
    <property type="term" value="F:protein serine/threonine kinase activity"/>
    <property type="evidence" value="ECO:0007669"/>
    <property type="project" value="UniProtKB-EC"/>
</dbReference>
<dbReference type="EMBL" id="ML121552">
    <property type="protein sequence ID" value="RPB22328.1"/>
    <property type="molecule type" value="Genomic_DNA"/>
</dbReference>
<feature type="non-terminal residue" evidence="4">
    <location>
        <position position="62"/>
    </location>
</feature>
<keyword evidence="5" id="KW-1185">Reference proteome</keyword>
<dbReference type="EC" id="2.7.11.1" evidence="1"/>
<gene>
    <name evidence="4" type="ORF">L211DRAFT_758755</name>
</gene>
<comment type="catalytic activity">
    <reaction evidence="3">
        <text>L-seryl-[protein] + ATP = O-phospho-L-seryl-[protein] + ADP + H(+)</text>
        <dbReference type="Rhea" id="RHEA:17989"/>
        <dbReference type="Rhea" id="RHEA-COMP:9863"/>
        <dbReference type="Rhea" id="RHEA-COMP:11604"/>
        <dbReference type="ChEBI" id="CHEBI:15378"/>
        <dbReference type="ChEBI" id="CHEBI:29999"/>
        <dbReference type="ChEBI" id="CHEBI:30616"/>
        <dbReference type="ChEBI" id="CHEBI:83421"/>
        <dbReference type="ChEBI" id="CHEBI:456216"/>
        <dbReference type="EC" id="2.7.11.1"/>
    </reaction>
</comment>
<name>A0A3N4LKR2_9PEZI</name>
<organism evidence="4 5">
    <name type="scientific">Terfezia boudieri ATCC MYA-4762</name>
    <dbReference type="NCBI Taxonomy" id="1051890"/>
    <lineage>
        <taxon>Eukaryota</taxon>
        <taxon>Fungi</taxon>
        <taxon>Dikarya</taxon>
        <taxon>Ascomycota</taxon>
        <taxon>Pezizomycotina</taxon>
        <taxon>Pezizomycetes</taxon>
        <taxon>Pezizales</taxon>
        <taxon>Pezizaceae</taxon>
        <taxon>Terfezia</taxon>
    </lineage>
</organism>
<evidence type="ECO:0000256" key="2">
    <source>
        <dbReference type="ARBA" id="ARBA00047899"/>
    </source>
</evidence>
<evidence type="ECO:0000256" key="1">
    <source>
        <dbReference type="ARBA" id="ARBA00012513"/>
    </source>
</evidence>
<reference evidence="4 5" key="1">
    <citation type="journal article" date="2018" name="Nat. Ecol. Evol.">
        <title>Pezizomycetes genomes reveal the molecular basis of ectomycorrhizal truffle lifestyle.</title>
        <authorList>
            <person name="Murat C."/>
            <person name="Payen T."/>
            <person name="Noel B."/>
            <person name="Kuo A."/>
            <person name="Morin E."/>
            <person name="Chen J."/>
            <person name="Kohler A."/>
            <person name="Krizsan K."/>
            <person name="Balestrini R."/>
            <person name="Da Silva C."/>
            <person name="Montanini B."/>
            <person name="Hainaut M."/>
            <person name="Levati E."/>
            <person name="Barry K.W."/>
            <person name="Belfiori B."/>
            <person name="Cichocki N."/>
            <person name="Clum A."/>
            <person name="Dockter R.B."/>
            <person name="Fauchery L."/>
            <person name="Guy J."/>
            <person name="Iotti M."/>
            <person name="Le Tacon F."/>
            <person name="Lindquist E.A."/>
            <person name="Lipzen A."/>
            <person name="Malagnac F."/>
            <person name="Mello A."/>
            <person name="Molinier V."/>
            <person name="Miyauchi S."/>
            <person name="Poulain J."/>
            <person name="Riccioni C."/>
            <person name="Rubini A."/>
            <person name="Sitrit Y."/>
            <person name="Splivallo R."/>
            <person name="Traeger S."/>
            <person name="Wang M."/>
            <person name="Zifcakova L."/>
            <person name="Wipf D."/>
            <person name="Zambonelli A."/>
            <person name="Paolocci F."/>
            <person name="Nowrousian M."/>
            <person name="Ottonello S."/>
            <person name="Baldrian P."/>
            <person name="Spatafora J.W."/>
            <person name="Henrissat B."/>
            <person name="Nagy L.G."/>
            <person name="Aury J.M."/>
            <person name="Wincker P."/>
            <person name="Grigoriev I.V."/>
            <person name="Bonfante P."/>
            <person name="Martin F.M."/>
        </authorList>
    </citation>
    <scope>NUCLEOTIDE SEQUENCE [LARGE SCALE GENOMIC DNA]</scope>
    <source>
        <strain evidence="4 5">ATCC MYA-4762</strain>
    </source>
</reference>
<dbReference type="InParanoid" id="A0A3N4LKR2"/>
<dbReference type="Proteomes" id="UP000267821">
    <property type="component" value="Unassembled WGS sequence"/>
</dbReference>
<evidence type="ECO:0000313" key="5">
    <source>
        <dbReference type="Proteomes" id="UP000267821"/>
    </source>
</evidence>
<dbReference type="InterPro" id="IPR008266">
    <property type="entry name" value="Tyr_kinase_AS"/>
</dbReference>
<evidence type="ECO:0000256" key="3">
    <source>
        <dbReference type="ARBA" id="ARBA00048679"/>
    </source>
</evidence>